<protein>
    <submittedName>
        <fullName evidence="1">Uncharacterized protein</fullName>
    </submittedName>
</protein>
<proteinExistence type="predicted"/>
<accession>A0A0Q3V8Q8</accession>
<evidence type="ECO:0000313" key="2">
    <source>
        <dbReference type="Proteomes" id="UP000051836"/>
    </source>
</evidence>
<comment type="caution">
    <text evidence="1">The sequence shown here is derived from an EMBL/GenBank/DDBJ whole genome shotgun (WGS) entry which is preliminary data.</text>
</comment>
<dbReference type="OrthoDB" id="9398364at2759"/>
<dbReference type="Proteomes" id="UP000051836">
    <property type="component" value="Unassembled WGS sequence"/>
</dbReference>
<keyword evidence="2" id="KW-1185">Reference proteome</keyword>
<name>A0A0Q3V8Q8_AMAAE</name>
<dbReference type="AlphaFoldDB" id="A0A0Q3V8Q8"/>
<gene>
    <name evidence="1" type="ORF">AAES_32582</name>
</gene>
<reference evidence="1 2" key="1">
    <citation type="submission" date="2015-10" db="EMBL/GenBank/DDBJ databases">
        <authorList>
            <person name="Gilbert D.G."/>
        </authorList>
    </citation>
    <scope>NUCLEOTIDE SEQUENCE [LARGE SCALE GENOMIC DNA]</scope>
    <source>
        <strain evidence="1">FVVF132</strain>
    </source>
</reference>
<evidence type="ECO:0000313" key="1">
    <source>
        <dbReference type="EMBL" id="KQL08867.1"/>
    </source>
</evidence>
<dbReference type="EMBL" id="LMAW01000570">
    <property type="protein sequence ID" value="KQL08867.1"/>
    <property type="molecule type" value="Genomic_DNA"/>
</dbReference>
<organism evidence="1 2">
    <name type="scientific">Amazona aestiva</name>
    <name type="common">Blue-fronted Amazon parrot</name>
    <dbReference type="NCBI Taxonomy" id="12930"/>
    <lineage>
        <taxon>Eukaryota</taxon>
        <taxon>Metazoa</taxon>
        <taxon>Chordata</taxon>
        <taxon>Craniata</taxon>
        <taxon>Vertebrata</taxon>
        <taxon>Euteleostomi</taxon>
        <taxon>Archelosauria</taxon>
        <taxon>Archosauria</taxon>
        <taxon>Dinosauria</taxon>
        <taxon>Saurischia</taxon>
        <taxon>Theropoda</taxon>
        <taxon>Coelurosauria</taxon>
        <taxon>Aves</taxon>
        <taxon>Neognathae</taxon>
        <taxon>Neoaves</taxon>
        <taxon>Telluraves</taxon>
        <taxon>Australaves</taxon>
        <taxon>Psittaciformes</taxon>
        <taxon>Psittacidae</taxon>
        <taxon>Amazona</taxon>
    </lineage>
</organism>
<sequence>MCWGLANVYQALFNTIQHPQEEEKVSGSDDKTTGTAAILTLVTDMAAEQQNQLVPAFTIKLDVFHQLWTPPNNCKRVFIRKKSIFAALRGRSGFLVPHAIA</sequence>